<organism evidence="1 2">
    <name type="scientific">Herbinix hemicellulosilytica</name>
    <dbReference type="NCBI Taxonomy" id="1564487"/>
    <lineage>
        <taxon>Bacteria</taxon>
        <taxon>Bacillati</taxon>
        <taxon>Bacillota</taxon>
        <taxon>Clostridia</taxon>
        <taxon>Lachnospirales</taxon>
        <taxon>Lachnospiraceae</taxon>
        <taxon>Herbinix</taxon>
    </lineage>
</organism>
<evidence type="ECO:0000313" key="1">
    <source>
        <dbReference type="EMBL" id="CRZ34609.1"/>
    </source>
</evidence>
<evidence type="ECO:0000313" key="2">
    <source>
        <dbReference type="Proteomes" id="UP000236497"/>
    </source>
</evidence>
<keyword evidence="2" id="KW-1185">Reference proteome</keyword>
<proteinExistence type="predicted"/>
<dbReference type="RefSeq" id="WP_103202702.1">
    <property type="nucleotide sequence ID" value="NZ_CVTD020000015.1"/>
</dbReference>
<protein>
    <submittedName>
        <fullName evidence="1">Uncharacterized protein</fullName>
    </submittedName>
</protein>
<dbReference type="Proteomes" id="UP000236497">
    <property type="component" value="Unassembled WGS sequence"/>
</dbReference>
<name>A0A0H5SGM4_HERHM</name>
<sequence length="136" mass="15397">MSKAILELNKMPNLCEECLFYKITGICDILSSKNHYMPVYTPPKNSRHPDCPLKEINSLTAGFTVIDNTTGEYPDTEKIALTEDWANKLIYCDIYGFALLEDGHMLLVDDCGNAVHCPPDRFKVIPIQSTIDLEKR</sequence>
<gene>
    <name evidence="1" type="ORF">HHT355_1408</name>
</gene>
<reference evidence="1 2" key="1">
    <citation type="submission" date="2015-06" db="EMBL/GenBank/DDBJ databases">
        <authorList>
            <person name="Wibberg Daniel"/>
        </authorList>
    </citation>
    <scope>NUCLEOTIDE SEQUENCE [LARGE SCALE GENOMIC DNA]</scope>
    <source>
        <strain evidence="1 2">T3/55T</strain>
    </source>
</reference>
<dbReference type="EMBL" id="CVTD020000015">
    <property type="protein sequence ID" value="CRZ34609.1"/>
    <property type="molecule type" value="Genomic_DNA"/>
</dbReference>
<dbReference type="AlphaFoldDB" id="A0A0H5SGM4"/>
<dbReference type="OrthoDB" id="9985819at2"/>
<accession>A0A0H5SGM4</accession>